<protein>
    <submittedName>
        <fullName evidence="1">Uncharacterized protein</fullName>
    </submittedName>
</protein>
<name>A0AAD1KNM2_9ACTN</name>
<accession>A0AAD1KNM2</accession>
<gene>
    <name evidence="1" type="ORF">KB1_09830</name>
</gene>
<sequence length="172" mass="19454">MGNKNILKTVLNGEVPYRTPVGFWWYYLDPLAENSPQGDPLAPSLCSASTMTPDLFWGYQSEEAIQMSIRGHKNDFLAWQPDFVKIMSDGFFSHPSILGLEFSDASDLDKIKSVGSSHEWMQKQVDFVGELTEFYNGEVMSFYNIFSPIQQIGIYRIFQEGCSYFQSLASGG</sequence>
<dbReference type="EMBL" id="AP024747">
    <property type="protein sequence ID" value="BCY24993.1"/>
    <property type="molecule type" value="Genomic_DNA"/>
</dbReference>
<organism evidence="1 2">
    <name type="scientific">Cutibacterium modestum</name>
    <dbReference type="NCBI Taxonomy" id="2559073"/>
    <lineage>
        <taxon>Bacteria</taxon>
        <taxon>Bacillati</taxon>
        <taxon>Actinomycetota</taxon>
        <taxon>Actinomycetes</taxon>
        <taxon>Propionibacteriales</taxon>
        <taxon>Propionibacteriaceae</taxon>
        <taxon>Cutibacterium</taxon>
    </lineage>
</organism>
<dbReference type="Proteomes" id="UP000825072">
    <property type="component" value="Chromosome 1"/>
</dbReference>
<evidence type="ECO:0000313" key="2">
    <source>
        <dbReference type="Proteomes" id="UP000825072"/>
    </source>
</evidence>
<evidence type="ECO:0000313" key="1">
    <source>
        <dbReference type="EMBL" id="BCY24993.1"/>
    </source>
</evidence>
<proteinExistence type="predicted"/>
<dbReference type="AlphaFoldDB" id="A0AAD1KNM2"/>
<reference evidence="1" key="1">
    <citation type="submission" date="2021-06" db="EMBL/GenBank/DDBJ databases">
        <title>Genome sequence of Cutibacterium modestum strain KB17-24694.</title>
        <authorList>
            <person name="Dekio I."/>
            <person name="Asahina A."/>
            <person name="Nishida M."/>
        </authorList>
    </citation>
    <scope>NUCLEOTIDE SEQUENCE</scope>
    <source>
        <strain evidence="1">KB17-24694</strain>
    </source>
</reference>